<proteinExistence type="inferred from homology"/>
<dbReference type="InterPro" id="IPR002347">
    <property type="entry name" value="SDR_fam"/>
</dbReference>
<gene>
    <name evidence="2" type="ORF">EI168_04535</name>
</gene>
<evidence type="ECO:0000313" key="3">
    <source>
        <dbReference type="Proteomes" id="UP001645039"/>
    </source>
</evidence>
<reference evidence="2 3" key="1">
    <citation type="submission" date="2020-07" db="EMBL/GenBank/DDBJ databases">
        <title>Halophilic bacteria isolated from french cheeses.</title>
        <authorList>
            <person name="Kothe C.I."/>
            <person name="Farah-Kraiem B."/>
            <person name="Renault P."/>
            <person name="Dridi B."/>
        </authorList>
    </citation>
    <scope>NUCLEOTIDE SEQUENCE [LARGE SCALE GENOMIC DNA]</scope>
    <source>
        <strain evidence="2 3">FME1</strain>
    </source>
</reference>
<sequence>MKTVVVIGGSSGIGRAIASAFAEQASVHITGVEAPDNGVTDFGARQYQLDVRNDDAVMAFFAQFTRIDVLVNCAGVILRGGKEFTPQGFADVVDINLNGTQRCCQAAFEALKNAGGCIVNTASMLSFFGSGFVPAYSASKGGIAQLTRSLAIAWAPEGIRVNALAPGWIATELTSALVQDKERSAELIDRTPMGRWGAPDDLIGPALFLASPGAKFVTGVILPVDGGYAAR</sequence>
<dbReference type="PRINTS" id="PR00081">
    <property type="entry name" value="GDHRDH"/>
</dbReference>
<dbReference type="PANTHER" id="PTHR42760">
    <property type="entry name" value="SHORT-CHAIN DEHYDROGENASES/REDUCTASES FAMILY MEMBER"/>
    <property type="match status" value="1"/>
</dbReference>
<protein>
    <submittedName>
        <fullName evidence="2">SDR family oxidoreductase</fullName>
    </submittedName>
</protein>
<dbReference type="PRINTS" id="PR00080">
    <property type="entry name" value="SDRFAMILY"/>
</dbReference>
<dbReference type="InterPro" id="IPR020904">
    <property type="entry name" value="Sc_DH/Rdtase_CS"/>
</dbReference>
<dbReference type="EMBL" id="RRZD01000003">
    <property type="protein sequence ID" value="MBE0399377.1"/>
    <property type="molecule type" value="Genomic_DNA"/>
</dbReference>
<accession>A0ABR9EYS4</accession>
<dbReference type="RefSeq" id="WP_192535947.1">
    <property type="nucleotide sequence ID" value="NZ_RRZD01000003.1"/>
</dbReference>
<dbReference type="Gene3D" id="3.40.50.720">
    <property type="entry name" value="NAD(P)-binding Rossmann-like Domain"/>
    <property type="match status" value="1"/>
</dbReference>
<evidence type="ECO:0000313" key="2">
    <source>
        <dbReference type="EMBL" id="MBE0399377.1"/>
    </source>
</evidence>
<keyword evidence="3" id="KW-1185">Reference proteome</keyword>
<name>A0ABR9EYS4_9GAMM</name>
<dbReference type="Pfam" id="PF13561">
    <property type="entry name" value="adh_short_C2"/>
    <property type="match status" value="1"/>
</dbReference>
<comment type="caution">
    <text evidence="2">The sequence shown here is derived from an EMBL/GenBank/DDBJ whole genome shotgun (WGS) entry which is preliminary data.</text>
</comment>
<dbReference type="InterPro" id="IPR036291">
    <property type="entry name" value="NAD(P)-bd_dom_sf"/>
</dbReference>
<dbReference type="PROSITE" id="PS00061">
    <property type="entry name" value="ADH_SHORT"/>
    <property type="match status" value="1"/>
</dbReference>
<organism evidence="2 3">
    <name type="scientific">Halomonas casei</name>
    <dbReference type="NCBI Taxonomy" id="2742613"/>
    <lineage>
        <taxon>Bacteria</taxon>
        <taxon>Pseudomonadati</taxon>
        <taxon>Pseudomonadota</taxon>
        <taxon>Gammaproteobacteria</taxon>
        <taxon>Oceanospirillales</taxon>
        <taxon>Halomonadaceae</taxon>
        <taxon>Halomonas</taxon>
    </lineage>
</organism>
<dbReference type="Proteomes" id="UP001645039">
    <property type="component" value="Unassembled WGS sequence"/>
</dbReference>
<dbReference type="SUPFAM" id="SSF51735">
    <property type="entry name" value="NAD(P)-binding Rossmann-fold domains"/>
    <property type="match status" value="1"/>
</dbReference>
<comment type="similarity">
    <text evidence="1">Belongs to the short-chain dehydrogenases/reductases (SDR) family.</text>
</comment>
<evidence type="ECO:0000256" key="1">
    <source>
        <dbReference type="ARBA" id="ARBA00006484"/>
    </source>
</evidence>